<organism evidence="6">
    <name type="scientific">Caligus rogercresseyi</name>
    <name type="common">Sea louse</name>
    <dbReference type="NCBI Taxonomy" id="217165"/>
    <lineage>
        <taxon>Eukaryota</taxon>
        <taxon>Metazoa</taxon>
        <taxon>Ecdysozoa</taxon>
        <taxon>Arthropoda</taxon>
        <taxon>Crustacea</taxon>
        <taxon>Multicrustacea</taxon>
        <taxon>Hexanauplia</taxon>
        <taxon>Copepoda</taxon>
        <taxon>Siphonostomatoida</taxon>
        <taxon>Caligidae</taxon>
        <taxon>Caligus</taxon>
    </lineage>
</organism>
<dbReference type="InterPro" id="IPR036236">
    <property type="entry name" value="Znf_C2H2_sf"/>
</dbReference>
<dbReference type="PROSITE" id="PS00028">
    <property type="entry name" value="ZINC_FINGER_C2H2_1"/>
    <property type="match status" value="1"/>
</dbReference>
<feature type="region of interest" description="Disordered" evidence="3">
    <location>
        <begin position="132"/>
        <end position="161"/>
    </location>
</feature>
<dbReference type="Pfam" id="PF00651">
    <property type="entry name" value="BTB"/>
    <property type="match status" value="1"/>
</dbReference>
<feature type="compositionally biased region" description="Basic and acidic residues" evidence="3">
    <location>
        <begin position="136"/>
        <end position="145"/>
    </location>
</feature>
<keyword evidence="2" id="KW-0863">Zinc-finger</keyword>
<evidence type="ECO:0000256" key="2">
    <source>
        <dbReference type="PROSITE-ProRule" id="PRU00042"/>
    </source>
</evidence>
<dbReference type="SUPFAM" id="SSF57667">
    <property type="entry name" value="beta-beta-alpha zinc fingers"/>
    <property type="match status" value="1"/>
</dbReference>
<dbReference type="EMBL" id="BT076873">
    <property type="protein sequence ID" value="ACO11297.1"/>
    <property type="molecule type" value="mRNA"/>
</dbReference>
<dbReference type="InterPro" id="IPR051095">
    <property type="entry name" value="Dros_DevTransReg"/>
</dbReference>
<feature type="domain" description="BTB" evidence="4">
    <location>
        <begin position="32"/>
        <end position="98"/>
    </location>
</feature>
<dbReference type="InterPro" id="IPR013087">
    <property type="entry name" value="Znf_C2H2_type"/>
</dbReference>
<evidence type="ECO:0000259" key="4">
    <source>
        <dbReference type="PROSITE" id="PS50097"/>
    </source>
</evidence>
<dbReference type="GO" id="GO:0048666">
    <property type="term" value="P:neuron development"/>
    <property type="evidence" value="ECO:0007669"/>
    <property type="project" value="UniProtKB-ARBA"/>
</dbReference>
<feature type="domain" description="C2H2-type" evidence="5">
    <location>
        <begin position="275"/>
        <end position="303"/>
    </location>
</feature>
<dbReference type="CDD" id="cd18315">
    <property type="entry name" value="BTB_POZ_BAB-like"/>
    <property type="match status" value="1"/>
</dbReference>
<gene>
    <name evidence="6" type="primary">BRC4</name>
</gene>
<dbReference type="InterPro" id="IPR000210">
    <property type="entry name" value="BTB/POZ_dom"/>
</dbReference>
<keyword evidence="1" id="KW-0539">Nucleus</keyword>
<dbReference type="Gene3D" id="3.30.160.60">
    <property type="entry name" value="Classic Zinc Finger"/>
    <property type="match status" value="1"/>
</dbReference>
<name>C1BQJ4_CALRO</name>
<dbReference type="AlphaFoldDB" id="C1BQJ4"/>
<dbReference type="GO" id="GO:0048513">
    <property type="term" value="P:animal organ development"/>
    <property type="evidence" value="ECO:0007669"/>
    <property type="project" value="UniProtKB-ARBA"/>
</dbReference>
<dbReference type="PROSITE" id="PS50157">
    <property type="entry name" value="ZINC_FINGER_C2H2_2"/>
    <property type="match status" value="1"/>
</dbReference>
<reference evidence="6" key="1">
    <citation type="submission" date="2009-03" db="EMBL/GenBank/DDBJ databases">
        <title>Caligus rogercresseyi ESTs and full-length cDNAs.</title>
        <authorList>
            <person name="Yasuike M."/>
            <person name="von Schalburg K."/>
            <person name="Cooper G."/>
            <person name="Leong J."/>
            <person name="Jones S.R.M."/>
            <person name="Koop B.F."/>
        </authorList>
    </citation>
    <scope>NUCLEOTIDE SEQUENCE</scope>
    <source>
        <tissue evidence="6">Whole tissue</tissue>
    </source>
</reference>
<dbReference type="PROSITE" id="PS50097">
    <property type="entry name" value="BTB"/>
    <property type="match status" value="1"/>
</dbReference>
<sequence>MASPETLCLHWNKYENNIKQGFSQLRDCEDFFDVTLTCGGPKPIKAHRVILSACSSFFRSMLKSISHPHPFLYLRGIKAKHLESILAFMYNGEVRVESEELDEFLLCAQDLRVNGLVKDTCVSRAQPEISYPTALKKRDSSRKESPPVPRKKIMLPTPLNNIDPYTNHATDREFEEDIEDIRKQISPVNEIAFIDTMSPQTDSILPDEPQQCIPPPPTEATVSINELLDAEIMKYVTKDEGNGANFYCLKCSFKSTHKTTVKRHVESRHFVTDGFRCDQCGKVYKTRETLSKHLLKIHKGEAVYFSTA</sequence>
<proteinExistence type="evidence at transcript level"/>
<dbReference type="GO" id="GO:0005634">
    <property type="term" value="C:nucleus"/>
    <property type="evidence" value="ECO:0007669"/>
    <property type="project" value="TreeGrafter"/>
</dbReference>
<dbReference type="GO" id="GO:0008270">
    <property type="term" value="F:zinc ion binding"/>
    <property type="evidence" value="ECO:0007669"/>
    <property type="project" value="UniProtKB-KW"/>
</dbReference>
<dbReference type="SMART" id="SM00355">
    <property type="entry name" value="ZnF_C2H2"/>
    <property type="match status" value="2"/>
</dbReference>
<dbReference type="SUPFAM" id="SSF54695">
    <property type="entry name" value="POZ domain"/>
    <property type="match status" value="1"/>
</dbReference>
<dbReference type="InterPro" id="IPR011333">
    <property type="entry name" value="SKP1/BTB/POZ_sf"/>
</dbReference>
<dbReference type="GO" id="GO:0003006">
    <property type="term" value="P:developmental process involved in reproduction"/>
    <property type="evidence" value="ECO:0007669"/>
    <property type="project" value="UniProtKB-ARBA"/>
</dbReference>
<evidence type="ECO:0000313" key="6">
    <source>
        <dbReference type="EMBL" id="ACO11297.1"/>
    </source>
</evidence>
<dbReference type="GO" id="GO:0006357">
    <property type="term" value="P:regulation of transcription by RNA polymerase II"/>
    <property type="evidence" value="ECO:0007669"/>
    <property type="project" value="TreeGrafter"/>
</dbReference>
<evidence type="ECO:0000256" key="3">
    <source>
        <dbReference type="SAM" id="MobiDB-lite"/>
    </source>
</evidence>
<accession>C1BQJ4</accession>
<keyword evidence="2" id="KW-0479">Metal-binding</keyword>
<keyword evidence="2" id="KW-0862">Zinc</keyword>
<dbReference type="SMART" id="SM00225">
    <property type="entry name" value="BTB"/>
    <property type="match status" value="1"/>
</dbReference>
<evidence type="ECO:0000256" key="1">
    <source>
        <dbReference type="ARBA" id="ARBA00023242"/>
    </source>
</evidence>
<dbReference type="PANTHER" id="PTHR23110:SF98">
    <property type="entry name" value="PRE-LOLA-G, ISOFORM C-RELATED"/>
    <property type="match status" value="1"/>
</dbReference>
<evidence type="ECO:0000259" key="5">
    <source>
        <dbReference type="PROSITE" id="PS50157"/>
    </source>
</evidence>
<dbReference type="PANTHER" id="PTHR23110">
    <property type="entry name" value="BTB DOMAIN TRANSCRIPTION FACTOR"/>
    <property type="match status" value="1"/>
</dbReference>
<dbReference type="Gene3D" id="3.30.710.10">
    <property type="entry name" value="Potassium Channel Kv1.1, Chain A"/>
    <property type="match status" value="1"/>
</dbReference>
<protein>
    <submittedName>
        <fullName evidence="6">Broad-complex core protein isoform 6</fullName>
    </submittedName>
</protein>